<evidence type="ECO:0000256" key="4">
    <source>
        <dbReference type="ARBA" id="ARBA00022723"/>
    </source>
</evidence>
<dbReference type="SMART" id="SM00744">
    <property type="entry name" value="RINGv"/>
    <property type="match status" value="1"/>
</dbReference>
<keyword evidence="11" id="KW-0472">Membrane</keyword>
<evidence type="ECO:0000259" key="12">
    <source>
        <dbReference type="PROSITE" id="PS50089"/>
    </source>
</evidence>
<dbReference type="PROSITE" id="PS51292">
    <property type="entry name" value="ZF_RING_CH"/>
    <property type="match status" value="1"/>
</dbReference>
<keyword evidence="11" id="KW-1133">Transmembrane helix</keyword>
<evidence type="ECO:0000313" key="15">
    <source>
        <dbReference type="Proteomes" id="UP000677054"/>
    </source>
</evidence>
<keyword evidence="15" id="KW-1185">Reference proteome</keyword>
<sequence length="311" mass="34675">MGNQEDVSVGLDAEKCSITTKEDAKQHEGSLAGAGRAFSTSSNVSTHDICRICHCEADYEAPLIAPCYCSGSLQYVHQECLQRWIKSSDIKACELCRFGFVMHTKTKPFSKWEKLDLPTIERRKIFCSVMFHIVAITCVVWSLYILIDRTAEEVQSGILLWPFWTKLIVVAIGFSGGLVFMYIQCKMYFRLCRRWRAYNRVIYVQNVPSSKVVNDTRQPSFGCVVSWQASCAHQSESGNGKCDHDKTIAHQETTVVEVTVPAFDGSGLDEIHEEGDVSSPLLAHEECKQGAHNGEPSSENRASNGSDSSEV</sequence>
<name>A0A7R9AFV9_9CRUS</name>
<reference evidence="14" key="1">
    <citation type="submission" date="2020-11" db="EMBL/GenBank/DDBJ databases">
        <authorList>
            <person name="Tran Van P."/>
        </authorList>
    </citation>
    <scope>NUCLEOTIDE SEQUENCE</scope>
</reference>
<evidence type="ECO:0000256" key="7">
    <source>
        <dbReference type="ARBA" id="ARBA00022859"/>
    </source>
</evidence>
<proteinExistence type="predicted"/>
<dbReference type="Pfam" id="PF12906">
    <property type="entry name" value="RINGv"/>
    <property type="match status" value="1"/>
</dbReference>
<evidence type="ECO:0000259" key="13">
    <source>
        <dbReference type="PROSITE" id="PS51292"/>
    </source>
</evidence>
<gene>
    <name evidence="14" type="ORF">DSTB1V02_LOCUS13091</name>
</gene>
<dbReference type="InterPro" id="IPR001841">
    <property type="entry name" value="Znf_RING"/>
</dbReference>
<evidence type="ECO:0000256" key="6">
    <source>
        <dbReference type="ARBA" id="ARBA00022833"/>
    </source>
</evidence>
<feature type="transmembrane region" description="Helical" evidence="11">
    <location>
        <begin position="125"/>
        <end position="147"/>
    </location>
</feature>
<feature type="domain" description="RING-type" evidence="12">
    <location>
        <begin position="50"/>
        <end position="97"/>
    </location>
</feature>
<dbReference type="InterPro" id="IPR013083">
    <property type="entry name" value="Znf_RING/FYVE/PHD"/>
</dbReference>
<dbReference type="GO" id="GO:0002376">
    <property type="term" value="P:immune system process"/>
    <property type="evidence" value="ECO:0007669"/>
    <property type="project" value="UniProtKB-KW"/>
</dbReference>
<dbReference type="OrthoDB" id="264354at2759"/>
<evidence type="ECO:0000256" key="9">
    <source>
        <dbReference type="PROSITE-ProRule" id="PRU00175"/>
    </source>
</evidence>
<evidence type="ECO:0000256" key="11">
    <source>
        <dbReference type="SAM" id="Phobius"/>
    </source>
</evidence>
<evidence type="ECO:0008006" key="16">
    <source>
        <dbReference type="Google" id="ProtNLM"/>
    </source>
</evidence>
<keyword evidence="6" id="KW-0862">Zinc</keyword>
<dbReference type="GO" id="GO:0005765">
    <property type="term" value="C:lysosomal membrane"/>
    <property type="evidence" value="ECO:0007669"/>
    <property type="project" value="UniProtKB-SubCell"/>
</dbReference>
<evidence type="ECO:0000256" key="1">
    <source>
        <dbReference type="ARBA" id="ARBA00004155"/>
    </source>
</evidence>
<dbReference type="PANTHER" id="PTHR45981">
    <property type="entry name" value="LD02310P"/>
    <property type="match status" value="1"/>
</dbReference>
<feature type="region of interest" description="Disordered" evidence="10">
    <location>
        <begin position="275"/>
        <end position="311"/>
    </location>
</feature>
<dbReference type="GO" id="GO:0008270">
    <property type="term" value="F:zinc ion binding"/>
    <property type="evidence" value="ECO:0007669"/>
    <property type="project" value="UniProtKB-KW"/>
</dbReference>
<evidence type="ECO:0000313" key="14">
    <source>
        <dbReference type="EMBL" id="CAD7253341.1"/>
    </source>
</evidence>
<keyword evidence="4" id="KW-0479">Metal-binding</keyword>
<organism evidence="14">
    <name type="scientific">Darwinula stevensoni</name>
    <dbReference type="NCBI Taxonomy" id="69355"/>
    <lineage>
        <taxon>Eukaryota</taxon>
        <taxon>Metazoa</taxon>
        <taxon>Ecdysozoa</taxon>
        <taxon>Arthropoda</taxon>
        <taxon>Crustacea</taxon>
        <taxon>Oligostraca</taxon>
        <taxon>Ostracoda</taxon>
        <taxon>Podocopa</taxon>
        <taxon>Podocopida</taxon>
        <taxon>Darwinulocopina</taxon>
        <taxon>Darwinuloidea</taxon>
        <taxon>Darwinulidae</taxon>
        <taxon>Darwinula</taxon>
    </lineage>
</organism>
<dbReference type="EMBL" id="LR905199">
    <property type="protein sequence ID" value="CAD7253341.1"/>
    <property type="molecule type" value="Genomic_DNA"/>
</dbReference>
<dbReference type="GO" id="GO:0031901">
    <property type="term" value="C:early endosome membrane"/>
    <property type="evidence" value="ECO:0007669"/>
    <property type="project" value="UniProtKB-SubCell"/>
</dbReference>
<protein>
    <recommendedName>
        <fullName evidence="16">E3 ubiquitin-protein ligase MARCH8</fullName>
    </recommendedName>
</protein>
<evidence type="ECO:0000256" key="3">
    <source>
        <dbReference type="ARBA" id="ARBA00004520"/>
    </source>
</evidence>
<keyword evidence="7" id="KW-0391">Immunity</keyword>
<feature type="transmembrane region" description="Helical" evidence="11">
    <location>
        <begin position="159"/>
        <end position="183"/>
    </location>
</feature>
<dbReference type="SUPFAM" id="SSF57850">
    <property type="entry name" value="RING/U-box"/>
    <property type="match status" value="1"/>
</dbReference>
<feature type="compositionally biased region" description="Polar residues" evidence="10">
    <location>
        <begin position="295"/>
        <end position="311"/>
    </location>
</feature>
<evidence type="ECO:0000256" key="5">
    <source>
        <dbReference type="ARBA" id="ARBA00022771"/>
    </source>
</evidence>
<dbReference type="EMBL" id="CAJPEV010005682">
    <property type="protein sequence ID" value="CAG0903408.1"/>
    <property type="molecule type" value="Genomic_DNA"/>
</dbReference>
<evidence type="ECO:0000256" key="10">
    <source>
        <dbReference type="SAM" id="MobiDB-lite"/>
    </source>
</evidence>
<keyword evidence="11" id="KW-0812">Transmembrane</keyword>
<evidence type="ECO:0000256" key="8">
    <source>
        <dbReference type="ARBA" id="ARBA00023329"/>
    </source>
</evidence>
<dbReference type="Proteomes" id="UP000677054">
    <property type="component" value="Unassembled WGS sequence"/>
</dbReference>
<keyword evidence="8" id="KW-0968">Cytoplasmic vesicle</keyword>
<dbReference type="PROSITE" id="PS50089">
    <property type="entry name" value="ZF_RING_2"/>
    <property type="match status" value="1"/>
</dbReference>
<keyword evidence="5 9" id="KW-0863">Zinc-finger</keyword>
<comment type="subcellular location">
    <subcellularLocation>
        <location evidence="2">Cytoplasmic vesicle membrane</location>
        <topology evidence="2">Multi-pass membrane protein</topology>
    </subcellularLocation>
    <subcellularLocation>
        <location evidence="3">Early endosome membrane</location>
        <topology evidence="3">Multi-pass membrane protein</topology>
    </subcellularLocation>
    <subcellularLocation>
        <location evidence="1">Lysosome membrane</location>
        <topology evidence="1">Multi-pass membrane protein</topology>
    </subcellularLocation>
</comment>
<accession>A0A7R9AFV9</accession>
<dbReference type="AlphaFoldDB" id="A0A7R9AFV9"/>
<dbReference type="Gene3D" id="3.30.40.10">
    <property type="entry name" value="Zinc/RING finger domain, C3HC4 (zinc finger)"/>
    <property type="match status" value="1"/>
</dbReference>
<dbReference type="InterPro" id="IPR011016">
    <property type="entry name" value="Znf_RING-CH"/>
</dbReference>
<evidence type="ECO:0000256" key="2">
    <source>
        <dbReference type="ARBA" id="ARBA00004439"/>
    </source>
</evidence>
<feature type="domain" description="RING-CH-type" evidence="13">
    <location>
        <begin position="42"/>
        <end position="103"/>
    </location>
</feature>